<dbReference type="AlphaFoldDB" id="A0A2P2PHH4"/>
<proteinExistence type="predicted"/>
<accession>A0A2P2PHH4</accession>
<name>A0A2P2PHH4_RHIMU</name>
<organism evidence="1">
    <name type="scientific">Rhizophora mucronata</name>
    <name type="common">Asiatic mangrove</name>
    <dbReference type="NCBI Taxonomy" id="61149"/>
    <lineage>
        <taxon>Eukaryota</taxon>
        <taxon>Viridiplantae</taxon>
        <taxon>Streptophyta</taxon>
        <taxon>Embryophyta</taxon>
        <taxon>Tracheophyta</taxon>
        <taxon>Spermatophyta</taxon>
        <taxon>Magnoliopsida</taxon>
        <taxon>eudicotyledons</taxon>
        <taxon>Gunneridae</taxon>
        <taxon>Pentapetalae</taxon>
        <taxon>rosids</taxon>
        <taxon>fabids</taxon>
        <taxon>Malpighiales</taxon>
        <taxon>Rhizophoraceae</taxon>
        <taxon>Rhizophora</taxon>
    </lineage>
</organism>
<protein>
    <submittedName>
        <fullName evidence="1">Uncharacterized protein</fullName>
    </submittedName>
</protein>
<reference evidence="1" key="1">
    <citation type="submission" date="2018-02" db="EMBL/GenBank/DDBJ databases">
        <title>Rhizophora mucronata_Transcriptome.</title>
        <authorList>
            <person name="Meera S.P."/>
            <person name="Sreeshan A."/>
            <person name="Augustine A."/>
        </authorList>
    </citation>
    <scope>NUCLEOTIDE SEQUENCE</scope>
    <source>
        <tissue evidence="1">Leaf</tissue>
    </source>
</reference>
<dbReference type="EMBL" id="GGEC01073648">
    <property type="protein sequence ID" value="MBX54132.1"/>
    <property type="molecule type" value="Transcribed_RNA"/>
</dbReference>
<sequence>MARNNSGKSIAVCNDTVGGQVGLAQIQLVWINREC</sequence>
<evidence type="ECO:0000313" key="1">
    <source>
        <dbReference type="EMBL" id="MBX54132.1"/>
    </source>
</evidence>